<reference evidence="11" key="1">
    <citation type="submission" date="2021-12" db="EMBL/GenBank/DDBJ databases">
        <title>Prjna785345.</title>
        <authorList>
            <person name="Rujirawat T."/>
            <person name="Krajaejun T."/>
        </authorList>
    </citation>
    <scope>NUCLEOTIDE SEQUENCE</scope>
    <source>
        <strain evidence="11">Pi057C3</strain>
    </source>
</reference>
<evidence type="ECO:0000256" key="2">
    <source>
        <dbReference type="ARBA" id="ARBA00022723"/>
    </source>
</evidence>
<evidence type="ECO:0000313" key="11">
    <source>
        <dbReference type="EMBL" id="KAJ0392290.1"/>
    </source>
</evidence>
<feature type="compositionally biased region" description="Basic and acidic residues" evidence="8">
    <location>
        <begin position="236"/>
        <end position="247"/>
    </location>
</feature>
<evidence type="ECO:0000256" key="7">
    <source>
        <dbReference type="PROSITE-ProRule" id="PRU00175"/>
    </source>
</evidence>
<evidence type="ECO:0000256" key="1">
    <source>
        <dbReference type="ARBA" id="ARBA00022679"/>
    </source>
</evidence>
<proteinExistence type="predicted"/>
<gene>
    <name evidence="11" type="ORF">P43SY_012000</name>
</gene>
<evidence type="ECO:0000313" key="12">
    <source>
        <dbReference type="Proteomes" id="UP001209570"/>
    </source>
</evidence>
<dbReference type="EMBL" id="JAKCXM010000670">
    <property type="protein sequence ID" value="KAJ0392290.1"/>
    <property type="molecule type" value="Genomic_DNA"/>
</dbReference>
<comment type="caution">
    <text evidence="11">The sequence shown here is derived from an EMBL/GenBank/DDBJ whole genome shotgun (WGS) entry which is preliminary data.</text>
</comment>
<keyword evidence="12" id="KW-1185">Reference proteome</keyword>
<keyword evidence="2" id="KW-0479">Metal-binding</keyword>
<dbReference type="CDD" id="cd20335">
    <property type="entry name" value="BRcat_RBR"/>
    <property type="match status" value="1"/>
</dbReference>
<evidence type="ECO:0008006" key="13">
    <source>
        <dbReference type="Google" id="ProtNLM"/>
    </source>
</evidence>
<dbReference type="Gene3D" id="3.30.40.10">
    <property type="entry name" value="Zinc/RING finger domain, C3HC4 (zinc finger)"/>
    <property type="match status" value="1"/>
</dbReference>
<evidence type="ECO:0000256" key="4">
    <source>
        <dbReference type="ARBA" id="ARBA00022771"/>
    </source>
</evidence>
<evidence type="ECO:0000256" key="6">
    <source>
        <dbReference type="ARBA" id="ARBA00022833"/>
    </source>
</evidence>
<evidence type="ECO:0000259" key="9">
    <source>
        <dbReference type="PROSITE" id="PS50089"/>
    </source>
</evidence>
<dbReference type="PROSITE" id="PS51873">
    <property type="entry name" value="TRIAD"/>
    <property type="match status" value="1"/>
</dbReference>
<keyword evidence="5" id="KW-0833">Ubl conjugation pathway</keyword>
<name>A0AAD5LSL5_PYTIN</name>
<protein>
    <recommendedName>
        <fullName evidence="13">RING-type domain-containing protein</fullName>
    </recommendedName>
</protein>
<keyword evidence="6" id="KW-0862">Zinc</keyword>
<dbReference type="GO" id="GO:0016567">
    <property type="term" value="P:protein ubiquitination"/>
    <property type="evidence" value="ECO:0007669"/>
    <property type="project" value="InterPro"/>
</dbReference>
<organism evidence="11 12">
    <name type="scientific">Pythium insidiosum</name>
    <name type="common">Pythiosis disease agent</name>
    <dbReference type="NCBI Taxonomy" id="114742"/>
    <lineage>
        <taxon>Eukaryota</taxon>
        <taxon>Sar</taxon>
        <taxon>Stramenopiles</taxon>
        <taxon>Oomycota</taxon>
        <taxon>Peronosporomycetes</taxon>
        <taxon>Pythiales</taxon>
        <taxon>Pythiaceae</taxon>
        <taxon>Pythium</taxon>
    </lineage>
</organism>
<dbReference type="InterPro" id="IPR013083">
    <property type="entry name" value="Znf_RING/FYVE/PHD"/>
</dbReference>
<dbReference type="AlphaFoldDB" id="A0AAD5LSL5"/>
<evidence type="ECO:0000259" key="10">
    <source>
        <dbReference type="PROSITE" id="PS51873"/>
    </source>
</evidence>
<keyword evidence="1" id="KW-0808">Transferase</keyword>
<feature type="compositionally biased region" description="Basic residues" evidence="8">
    <location>
        <begin position="255"/>
        <end position="266"/>
    </location>
</feature>
<keyword evidence="4 7" id="KW-0863">Zinc-finger</keyword>
<sequence>MIEASIDRLKHDLAAVLEDAQHAMTTALTTTVIDNLSTPGRLVMSVSSTMLTQHELMMTQKHMQLVQRANLCDGACQAGCPKSHKYIEVMQYNPLFKLLKCDQSHSDGAPSQAQKWTCPGAHVDVKFDVASFVTSKRTLCLDGRDCMDGRCRGSHSLEEFLWFDPLFKTRECHSGPLCTAMTCRFYHSESDRRRLNQQDDYVGKQDPLPEPEVKVGEHVMFVEEAAPKGPRAALVRRTEVASKRDSKPNAASVEKKKKKEKKKTPKPKIVAKTPPSPPEKPRQDQGQDVMAALTCAMRMLMGSPRAGSQSAAAPPQPERARSTIEPLQPHQYHDIIQLVTKDAMHVPTAIEVLRRTNPIAATRLESLDRDTQQQLLIPALQNELDSAQLREIQARGTDGLDFGYSPLPSPVAADPQPKPAPTTIRCEICLDDDPIEDVFIVEQCGHAYCRDSMRNYILGRIDNQDLTPQCPNDGCETRLTDAEMTQVLTEEEQLDYYNTCMSLAVGTVPGLFQCMQEGCHGVASLPPDDPRFVCPICRAERCVACNTRTWHDGLDCEQHRQRERDSVLHPEQLQRIYGSSRAFQCGSCSFGPIEHGHCSNLSTHHGETSGRGRISNACPRCGWFASDISAWPRWDGRLHTNP</sequence>
<dbReference type="GO" id="GO:0004842">
    <property type="term" value="F:ubiquitin-protein transferase activity"/>
    <property type="evidence" value="ECO:0007669"/>
    <property type="project" value="InterPro"/>
</dbReference>
<evidence type="ECO:0000256" key="8">
    <source>
        <dbReference type="SAM" id="MobiDB-lite"/>
    </source>
</evidence>
<dbReference type="InterPro" id="IPR001841">
    <property type="entry name" value="Znf_RING"/>
</dbReference>
<keyword evidence="3" id="KW-0677">Repeat</keyword>
<evidence type="ECO:0000256" key="3">
    <source>
        <dbReference type="ARBA" id="ARBA00022737"/>
    </source>
</evidence>
<accession>A0AAD5LSL5</accession>
<evidence type="ECO:0000256" key="5">
    <source>
        <dbReference type="ARBA" id="ARBA00022786"/>
    </source>
</evidence>
<feature type="region of interest" description="Disordered" evidence="8">
    <location>
        <begin position="227"/>
        <end position="286"/>
    </location>
</feature>
<dbReference type="InterPro" id="IPR031127">
    <property type="entry name" value="E3_UB_ligase_RBR"/>
</dbReference>
<dbReference type="SUPFAM" id="SSF57850">
    <property type="entry name" value="RING/U-box"/>
    <property type="match status" value="2"/>
</dbReference>
<dbReference type="Proteomes" id="UP001209570">
    <property type="component" value="Unassembled WGS sequence"/>
</dbReference>
<dbReference type="PANTHER" id="PTHR11685">
    <property type="entry name" value="RBR FAMILY RING FINGER AND IBR DOMAIN-CONTAINING"/>
    <property type="match status" value="1"/>
</dbReference>
<dbReference type="PROSITE" id="PS50089">
    <property type="entry name" value="ZF_RING_2"/>
    <property type="match status" value="1"/>
</dbReference>
<dbReference type="InterPro" id="IPR044066">
    <property type="entry name" value="TRIAD_supradom"/>
</dbReference>
<feature type="domain" description="RING-type" evidence="10">
    <location>
        <begin position="422"/>
        <end position="642"/>
    </location>
</feature>
<dbReference type="GO" id="GO:0008270">
    <property type="term" value="F:zinc ion binding"/>
    <property type="evidence" value="ECO:0007669"/>
    <property type="project" value="UniProtKB-KW"/>
</dbReference>
<feature type="domain" description="RING-type" evidence="9">
    <location>
        <begin position="426"/>
        <end position="473"/>
    </location>
</feature>